<keyword evidence="2" id="KW-1185">Reference proteome</keyword>
<dbReference type="Proteomes" id="UP000692954">
    <property type="component" value="Unassembled WGS sequence"/>
</dbReference>
<accession>A0A8S1QS11</accession>
<dbReference type="AlphaFoldDB" id="A0A8S1QS11"/>
<organism evidence="1 2">
    <name type="scientific">Paramecium sonneborni</name>
    <dbReference type="NCBI Taxonomy" id="65129"/>
    <lineage>
        <taxon>Eukaryota</taxon>
        <taxon>Sar</taxon>
        <taxon>Alveolata</taxon>
        <taxon>Ciliophora</taxon>
        <taxon>Intramacronucleata</taxon>
        <taxon>Oligohymenophorea</taxon>
        <taxon>Peniculida</taxon>
        <taxon>Parameciidae</taxon>
        <taxon>Paramecium</taxon>
    </lineage>
</organism>
<dbReference type="PANTHER" id="PTHR33706:SF1">
    <property type="entry name" value="TPR REPEAT PROTEIN"/>
    <property type="match status" value="1"/>
</dbReference>
<protein>
    <recommendedName>
        <fullName evidence="3">MORN repeat protein</fullName>
    </recommendedName>
</protein>
<proteinExistence type="predicted"/>
<sequence>MISCHEYCFQHPSCAIVGIYKGKHNQQCQRKLCIECIVTQKIPPDEFLSKEQFSKQLVDKFNKLNLDNQLKSRKSKSILKNVLHQLDILLEEINLIFQSLKDSINGISQYSEARDEKFLSINQNLNPFECSQAELDFLVYFLEGDIFEQWIKKEIQLTPQIQKAVKLLERIVQNGYKTSHLFENIHYNFLDFLQNQNSKGLIEESFELQGLQNINNQLEETTFQFTKQKNGDKVYKKNGEILRIQRSQSGCKDQKILNNLEQIKYLEFIGEHGVNGYKLWDYFWKGIYIGGGIYSIMGLKEGMWIDLCNNYWDGKKVIEEGFYKKDKRIGYWKIEQENKIVGGGYYDEEKSQKIGSWIELNDGFYGGSQVIYKGEYNNGKKVGKWDIIFEQKQIGGGYYKEVEECTLKIGKWIEVSNGFWSLSKVTYHGEYNKNGIKIGEWDIMYEQKSIGGGQYKEVQGYSFKIGRWIELNNEFQFYSQVTHNGTYNNNGKKIGKWSISFNSDTQNQQIGGGAYDDEGGQIKIGSWIELSDRFRDQSHITYNGEYNKKGQKIGKWDIMYKEVGKGKAQSIGGGSYDSEEGQIKVGKWTELDDRFFYRSQITYNGEYNKNGIKIGKWEIKYKEVGKEKPEQIGGGSYDQVQGCTIKIGKWVELNDGFEFYSQVTHNGTYNKNGKKISKWIIYFNSEGKNQQIGGGLYDDRGSQIKIGKWIELSDLFRYQWQVTYNGEYNQKGKKVGKWQEVNIMWGRNEIINEVNYDS</sequence>
<evidence type="ECO:0000313" key="2">
    <source>
        <dbReference type="Proteomes" id="UP000692954"/>
    </source>
</evidence>
<comment type="caution">
    <text evidence="1">The sequence shown here is derived from an EMBL/GenBank/DDBJ whole genome shotgun (WGS) entry which is preliminary data.</text>
</comment>
<evidence type="ECO:0008006" key="3">
    <source>
        <dbReference type="Google" id="ProtNLM"/>
    </source>
</evidence>
<gene>
    <name evidence="1" type="ORF">PSON_ATCC_30995.1.T1170195</name>
</gene>
<dbReference type="OrthoDB" id="309410at2759"/>
<evidence type="ECO:0000313" key="1">
    <source>
        <dbReference type="EMBL" id="CAD8118558.1"/>
    </source>
</evidence>
<reference evidence="1" key="1">
    <citation type="submission" date="2021-01" db="EMBL/GenBank/DDBJ databases">
        <authorList>
            <consortium name="Genoscope - CEA"/>
            <person name="William W."/>
        </authorList>
    </citation>
    <scope>NUCLEOTIDE SEQUENCE</scope>
</reference>
<name>A0A8S1QS11_9CILI</name>
<dbReference type="EMBL" id="CAJJDN010000117">
    <property type="protein sequence ID" value="CAD8118558.1"/>
    <property type="molecule type" value="Genomic_DNA"/>
</dbReference>
<dbReference type="PANTHER" id="PTHR33706">
    <property type="entry name" value="MORN VARIANT REPEAT PROTEIN"/>
    <property type="match status" value="1"/>
</dbReference>